<gene>
    <name evidence="1" type="ORF">M408DRAFT_75384</name>
</gene>
<protein>
    <recommendedName>
        <fullName evidence="3">F-box domain-containing protein</fullName>
    </recommendedName>
</protein>
<keyword evidence="2" id="KW-1185">Reference proteome</keyword>
<evidence type="ECO:0000313" key="1">
    <source>
        <dbReference type="EMBL" id="KIM24768.1"/>
    </source>
</evidence>
<dbReference type="Proteomes" id="UP000054097">
    <property type="component" value="Unassembled WGS sequence"/>
</dbReference>
<dbReference type="EMBL" id="KN824320">
    <property type="protein sequence ID" value="KIM24768.1"/>
    <property type="molecule type" value="Genomic_DNA"/>
</dbReference>
<accession>A0A0C2WE94</accession>
<proteinExistence type="predicted"/>
<sequence>MSRPIRGQKHSANYGVHVGLHTGLQCYLFQLPNELLAELAMWLSHPVDLLSLAMSSKHLYNRLTGSNASLIWQRTRAMFQPDPVPDPPGDLTEVAWATFLFGPHPCHTCGRRTFDPPFSFVHRLHLCKVCTTFEL</sequence>
<evidence type="ECO:0000313" key="2">
    <source>
        <dbReference type="Proteomes" id="UP000054097"/>
    </source>
</evidence>
<organism evidence="1 2">
    <name type="scientific">Serendipita vermifera MAFF 305830</name>
    <dbReference type="NCBI Taxonomy" id="933852"/>
    <lineage>
        <taxon>Eukaryota</taxon>
        <taxon>Fungi</taxon>
        <taxon>Dikarya</taxon>
        <taxon>Basidiomycota</taxon>
        <taxon>Agaricomycotina</taxon>
        <taxon>Agaricomycetes</taxon>
        <taxon>Sebacinales</taxon>
        <taxon>Serendipitaceae</taxon>
        <taxon>Serendipita</taxon>
    </lineage>
</organism>
<reference evidence="1 2" key="1">
    <citation type="submission" date="2014-04" db="EMBL/GenBank/DDBJ databases">
        <authorList>
            <consortium name="DOE Joint Genome Institute"/>
            <person name="Kuo A."/>
            <person name="Zuccaro A."/>
            <person name="Kohler A."/>
            <person name="Nagy L.G."/>
            <person name="Floudas D."/>
            <person name="Copeland A."/>
            <person name="Barry K.W."/>
            <person name="Cichocki N."/>
            <person name="Veneault-Fourrey C."/>
            <person name="LaButti K."/>
            <person name="Lindquist E.A."/>
            <person name="Lipzen A."/>
            <person name="Lundell T."/>
            <person name="Morin E."/>
            <person name="Murat C."/>
            <person name="Sun H."/>
            <person name="Tunlid A."/>
            <person name="Henrissat B."/>
            <person name="Grigoriev I.V."/>
            <person name="Hibbett D.S."/>
            <person name="Martin F."/>
            <person name="Nordberg H.P."/>
            <person name="Cantor M.N."/>
            <person name="Hua S.X."/>
        </authorList>
    </citation>
    <scope>NUCLEOTIDE SEQUENCE [LARGE SCALE GENOMIC DNA]</scope>
    <source>
        <strain evidence="1 2">MAFF 305830</strain>
    </source>
</reference>
<dbReference type="AlphaFoldDB" id="A0A0C2WE94"/>
<dbReference type="HOGENOM" id="CLU_1887033_0_0_1"/>
<name>A0A0C2WE94_SERVB</name>
<reference evidence="2" key="2">
    <citation type="submission" date="2015-01" db="EMBL/GenBank/DDBJ databases">
        <title>Evolutionary Origins and Diversification of the Mycorrhizal Mutualists.</title>
        <authorList>
            <consortium name="DOE Joint Genome Institute"/>
            <consortium name="Mycorrhizal Genomics Consortium"/>
            <person name="Kohler A."/>
            <person name="Kuo A."/>
            <person name="Nagy L.G."/>
            <person name="Floudas D."/>
            <person name="Copeland A."/>
            <person name="Barry K.W."/>
            <person name="Cichocki N."/>
            <person name="Veneault-Fourrey C."/>
            <person name="LaButti K."/>
            <person name="Lindquist E.A."/>
            <person name="Lipzen A."/>
            <person name="Lundell T."/>
            <person name="Morin E."/>
            <person name="Murat C."/>
            <person name="Riley R."/>
            <person name="Ohm R."/>
            <person name="Sun H."/>
            <person name="Tunlid A."/>
            <person name="Henrissat B."/>
            <person name="Grigoriev I.V."/>
            <person name="Hibbett D.S."/>
            <person name="Martin F."/>
        </authorList>
    </citation>
    <scope>NUCLEOTIDE SEQUENCE [LARGE SCALE GENOMIC DNA]</scope>
    <source>
        <strain evidence="2">MAFF 305830</strain>
    </source>
</reference>
<evidence type="ECO:0008006" key="3">
    <source>
        <dbReference type="Google" id="ProtNLM"/>
    </source>
</evidence>
<dbReference type="OrthoDB" id="2322499at2759"/>